<dbReference type="Proteomes" id="UP000050501">
    <property type="component" value="Unassembled WGS sequence"/>
</dbReference>
<gene>
    <name evidence="2" type="ORF">ADN01_06965</name>
</gene>
<evidence type="ECO:0000313" key="2">
    <source>
        <dbReference type="EMBL" id="KPL85103.1"/>
    </source>
</evidence>
<dbReference type="EMBL" id="LGCM01000027">
    <property type="protein sequence ID" value="KPL85103.1"/>
    <property type="molecule type" value="Genomic_DNA"/>
</dbReference>
<dbReference type="STRING" id="229921.ADN01_06965"/>
<comment type="caution">
    <text evidence="2">The sequence shown here is derived from an EMBL/GenBank/DDBJ whole genome shotgun (WGS) entry which is preliminary data.</text>
</comment>
<accession>A0A0P6YJ24</accession>
<keyword evidence="1" id="KW-0472">Membrane</keyword>
<proteinExistence type="predicted"/>
<evidence type="ECO:0000313" key="3">
    <source>
        <dbReference type="Proteomes" id="UP000050501"/>
    </source>
</evidence>
<protein>
    <submittedName>
        <fullName evidence="2">Uncharacterized protein</fullName>
    </submittedName>
</protein>
<name>A0A0P6YJ24_9CHLR</name>
<feature type="transmembrane region" description="Helical" evidence="1">
    <location>
        <begin position="7"/>
        <end position="27"/>
    </location>
</feature>
<feature type="transmembrane region" description="Helical" evidence="1">
    <location>
        <begin position="109"/>
        <end position="128"/>
    </location>
</feature>
<feature type="transmembrane region" description="Helical" evidence="1">
    <location>
        <begin position="47"/>
        <end position="66"/>
    </location>
</feature>
<keyword evidence="1" id="KW-1133">Transmembrane helix</keyword>
<dbReference type="OrthoDB" id="3174628at2"/>
<sequence>MTRLRWARLWIGGVLFFNVQCALAFLIQPQAYVGAFELQGTAGEVMVRSMGILFLMWNVPYAFALLHPVKNRLSLRQAWLMQAIGLMGEVVLLATLPEGHAPLRATTARFIWFDGAGLLALTGALMITRSGKEAAQEKK</sequence>
<dbReference type="AlphaFoldDB" id="A0A0P6YJ24"/>
<feature type="transmembrane region" description="Helical" evidence="1">
    <location>
        <begin position="78"/>
        <end position="97"/>
    </location>
</feature>
<keyword evidence="3" id="KW-1185">Reference proteome</keyword>
<dbReference type="RefSeq" id="WP_062418590.1">
    <property type="nucleotide sequence ID" value="NZ_DF967974.1"/>
</dbReference>
<reference evidence="2 3" key="1">
    <citation type="submission" date="2015-07" db="EMBL/GenBank/DDBJ databases">
        <title>Genome sequence of Levilinea saccharolytica DSM 16555.</title>
        <authorList>
            <person name="Hemp J."/>
            <person name="Ward L.M."/>
            <person name="Pace L.A."/>
            <person name="Fischer W.W."/>
        </authorList>
    </citation>
    <scope>NUCLEOTIDE SEQUENCE [LARGE SCALE GENOMIC DNA]</scope>
    <source>
        <strain evidence="2 3">KIBI-1</strain>
    </source>
</reference>
<organism evidence="2 3">
    <name type="scientific">Levilinea saccharolytica</name>
    <dbReference type="NCBI Taxonomy" id="229921"/>
    <lineage>
        <taxon>Bacteria</taxon>
        <taxon>Bacillati</taxon>
        <taxon>Chloroflexota</taxon>
        <taxon>Anaerolineae</taxon>
        <taxon>Anaerolineales</taxon>
        <taxon>Anaerolineaceae</taxon>
        <taxon>Levilinea</taxon>
    </lineage>
</organism>
<evidence type="ECO:0000256" key="1">
    <source>
        <dbReference type="SAM" id="Phobius"/>
    </source>
</evidence>
<keyword evidence="1" id="KW-0812">Transmembrane</keyword>